<evidence type="ECO:0000313" key="2">
    <source>
        <dbReference type="EMBL" id="SDH90759.1"/>
    </source>
</evidence>
<evidence type="ECO:0000313" key="3">
    <source>
        <dbReference type="Proteomes" id="UP000198822"/>
    </source>
</evidence>
<keyword evidence="3" id="KW-1185">Reference proteome</keyword>
<dbReference type="InterPro" id="IPR059125">
    <property type="entry name" value="Ferritin_actino"/>
</dbReference>
<dbReference type="EMBL" id="LT629695">
    <property type="protein sequence ID" value="SDH90759.1"/>
    <property type="molecule type" value="Genomic_DNA"/>
</dbReference>
<gene>
    <name evidence="2" type="ORF">SAMN04489720_2807</name>
</gene>
<sequence>MARLVAVVRWFDRTPREVTRSLLRPRKVVAEGDRVLLQDLEPRLDQYLGQLLALQLVVLQQAGQAVAEAPTLAAKANLVEALRIVSTRYRDLVELLPRDVEPLVAMEPFYASSERFAKEVAGADWYEQVLSLHVTTGLLTDFFAAYGGGLHDDDRDAVLRVLTRETGQPLLARELQRAIQQNPRLASRMALWGRRLVGDTLLQMYLAVHGPEDASPAPAQRLEPAFNDIVAAHTRRMDALGLTA</sequence>
<evidence type="ECO:0000259" key="1">
    <source>
        <dbReference type="Pfam" id="PF13794"/>
    </source>
</evidence>
<protein>
    <submittedName>
        <fullName evidence="2">tRNA-(MS[2]IO[6]A)-hydroxylase (MiaE)-like</fullName>
    </submittedName>
</protein>
<proteinExistence type="predicted"/>
<accession>A0A1G8G8Q2</accession>
<reference evidence="3" key="1">
    <citation type="submission" date="2016-10" db="EMBL/GenBank/DDBJ databases">
        <authorList>
            <person name="Varghese N."/>
            <person name="Submissions S."/>
        </authorList>
    </citation>
    <scope>NUCLEOTIDE SEQUENCE [LARGE SCALE GENOMIC DNA]</scope>
    <source>
        <strain evidence="3">DSM 22002</strain>
    </source>
</reference>
<dbReference type="AlphaFoldDB" id="A0A1G8G8Q2"/>
<dbReference type="InterPro" id="IPR012347">
    <property type="entry name" value="Ferritin-like"/>
</dbReference>
<dbReference type="Pfam" id="PF13794">
    <property type="entry name" value="MiaE_2"/>
    <property type="match status" value="1"/>
</dbReference>
<organism evidence="2 3">
    <name type="scientific">Agrococcus jejuensis</name>
    <dbReference type="NCBI Taxonomy" id="399736"/>
    <lineage>
        <taxon>Bacteria</taxon>
        <taxon>Bacillati</taxon>
        <taxon>Actinomycetota</taxon>
        <taxon>Actinomycetes</taxon>
        <taxon>Micrococcales</taxon>
        <taxon>Microbacteriaceae</taxon>
        <taxon>Agrococcus</taxon>
    </lineage>
</organism>
<name>A0A1G8G8Q2_9MICO</name>
<dbReference type="STRING" id="399736.SAMN04489720_2807"/>
<dbReference type="Proteomes" id="UP000198822">
    <property type="component" value="Chromosome I"/>
</dbReference>
<dbReference type="Gene3D" id="1.20.1260.10">
    <property type="match status" value="1"/>
</dbReference>
<feature type="domain" description="Ferritin-like" evidence="1">
    <location>
        <begin position="62"/>
        <end position="204"/>
    </location>
</feature>